<dbReference type="AlphaFoldDB" id="A0A0F8XYW7"/>
<comment type="caution">
    <text evidence="1">The sequence shown here is derived from an EMBL/GenBank/DDBJ whole genome shotgun (WGS) entry which is preliminary data.</text>
</comment>
<organism evidence="1">
    <name type="scientific">marine sediment metagenome</name>
    <dbReference type="NCBI Taxonomy" id="412755"/>
    <lineage>
        <taxon>unclassified sequences</taxon>
        <taxon>metagenomes</taxon>
        <taxon>ecological metagenomes</taxon>
    </lineage>
</organism>
<name>A0A0F8XYW7_9ZZZZ</name>
<accession>A0A0F8XYW7</accession>
<dbReference type="Gene3D" id="3.30.2220.20">
    <property type="entry name" value="Phage tail assembly chaperone gp13-like"/>
    <property type="match status" value="1"/>
</dbReference>
<dbReference type="InterPro" id="IPR038556">
    <property type="entry name" value="TAC_Gp13-like_sf"/>
</dbReference>
<feature type="non-terminal residue" evidence="1">
    <location>
        <position position="124"/>
    </location>
</feature>
<dbReference type="EMBL" id="LAZR01056432">
    <property type="protein sequence ID" value="KKK74213.1"/>
    <property type="molecule type" value="Genomic_DNA"/>
</dbReference>
<evidence type="ECO:0000313" key="1">
    <source>
        <dbReference type="EMBL" id="KKK74213.1"/>
    </source>
</evidence>
<protein>
    <submittedName>
        <fullName evidence="1">Uncharacterized protein</fullName>
    </submittedName>
</protein>
<reference evidence="1" key="1">
    <citation type="journal article" date="2015" name="Nature">
        <title>Complex archaea that bridge the gap between prokaryotes and eukaryotes.</title>
        <authorList>
            <person name="Spang A."/>
            <person name="Saw J.H."/>
            <person name="Jorgensen S.L."/>
            <person name="Zaremba-Niedzwiedzka K."/>
            <person name="Martijn J."/>
            <person name="Lind A.E."/>
            <person name="van Eijk R."/>
            <person name="Schleper C."/>
            <person name="Guy L."/>
            <person name="Ettema T.J."/>
        </authorList>
    </citation>
    <scope>NUCLEOTIDE SEQUENCE</scope>
</reference>
<gene>
    <name evidence="1" type="ORF">LCGC14_2886040</name>
</gene>
<sequence>MTLSRDDILNKDDLKTEIVDVPEWGGDVIVLEMTGQDRSDYDDLLMDDKRNNAHIVTGLLVRSCVDSNGQRLFGLDDLDRLAAKSPRPLMKIFDVCRRINGLELPVQLPTASFELAADFSMVLN</sequence>
<proteinExistence type="predicted"/>